<dbReference type="GO" id="GO:0005829">
    <property type="term" value="C:cytosol"/>
    <property type="evidence" value="ECO:0007669"/>
    <property type="project" value="TreeGrafter"/>
</dbReference>
<protein>
    <recommendedName>
        <fullName evidence="8">Leucine--tRNA ligase</fullName>
        <ecNumber evidence="8">6.1.1.4</ecNumber>
    </recommendedName>
    <alternativeName>
        <fullName evidence="8">Leucyl-tRNA synthetase</fullName>
        <shortName evidence="8">LeuRS</shortName>
    </alternativeName>
</protein>
<evidence type="ECO:0000313" key="13">
    <source>
        <dbReference type="EMBL" id="OQB71697.1"/>
    </source>
</evidence>
<feature type="short sequence motif" description="'KMSKS' region" evidence="8">
    <location>
        <begin position="595"/>
        <end position="599"/>
    </location>
</feature>
<dbReference type="InterPro" id="IPR015413">
    <property type="entry name" value="Methionyl/Leucyl_tRNA_Synth"/>
</dbReference>
<dbReference type="GO" id="GO:0005524">
    <property type="term" value="F:ATP binding"/>
    <property type="evidence" value="ECO:0007669"/>
    <property type="project" value="UniProtKB-UniRule"/>
</dbReference>
<feature type="domain" description="Leucyl-tRNA synthetase editing" evidence="12">
    <location>
        <begin position="225"/>
        <end position="412"/>
    </location>
</feature>
<evidence type="ECO:0000256" key="1">
    <source>
        <dbReference type="ARBA" id="ARBA00005594"/>
    </source>
</evidence>
<proteinExistence type="inferred from homology"/>
<dbReference type="InterPro" id="IPR013155">
    <property type="entry name" value="M/V/L/I-tRNA-synth_anticd-bd"/>
</dbReference>
<dbReference type="PRINTS" id="PR00985">
    <property type="entry name" value="TRNASYNTHLEU"/>
</dbReference>
<keyword evidence="4 8" id="KW-0067">ATP-binding</keyword>
<keyword evidence="3 8" id="KW-0547">Nucleotide-binding</keyword>
<feature type="domain" description="Methionyl/Leucyl tRNA synthetase" evidence="11">
    <location>
        <begin position="45"/>
        <end position="186"/>
    </location>
</feature>
<feature type="domain" description="Methionyl/Valyl/Leucyl/Isoleucyl-tRNA synthetase anticodon-binding" evidence="10">
    <location>
        <begin position="671"/>
        <end position="783"/>
    </location>
</feature>
<dbReference type="Gene3D" id="1.10.730.10">
    <property type="entry name" value="Isoleucyl-tRNA Synthetase, Domain 1"/>
    <property type="match status" value="1"/>
</dbReference>
<evidence type="ECO:0000256" key="4">
    <source>
        <dbReference type="ARBA" id="ARBA00022840"/>
    </source>
</evidence>
<evidence type="ECO:0000256" key="5">
    <source>
        <dbReference type="ARBA" id="ARBA00022917"/>
    </source>
</evidence>
<feature type="binding site" evidence="8">
    <location>
        <position position="598"/>
    </location>
    <ligand>
        <name>ATP</name>
        <dbReference type="ChEBI" id="CHEBI:30616"/>
    </ligand>
</feature>
<comment type="catalytic activity">
    <reaction evidence="7 8">
        <text>tRNA(Leu) + L-leucine + ATP = L-leucyl-tRNA(Leu) + AMP + diphosphate</text>
        <dbReference type="Rhea" id="RHEA:11688"/>
        <dbReference type="Rhea" id="RHEA-COMP:9613"/>
        <dbReference type="Rhea" id="RHEA-COMP:9622"/>
        <dbReference type="ChEBI" id="CHEBI:30616"/>
        <dbReference type="ChEBI" id="CHEBI:33019"/>
        <dbReference type="ChEBI" id="CHEBI:57427"/>
        <dbReference type="ChEBI" id="CHEBI:78442"/>
        <dbReference type="ChEBI" id="CHEBI:78494"/>
        <dbReference type="ChEBI" id="CHEBI:456215"/>
        <dbReference type="EC" id="6.1.1.4"/>
    </reaction>
</comment>
<evidence type="ECO:0000256" key="6">
    <source>
        <dbReference type="ARBA" id="ARBA00023146"/>
    </source>
</evidence>
<dbReference type="AlphaFoldDB" id="A0A1V6C469"/>
<dbReference type="CDD" id="cd00812">
    <property type="entry name" value="LeuRS_core"/>
    <property type="match status" value="1"/>
</dbReference>
<dbReference type="Proteomes" id="UP000485562">
    <property type="component" value="Unassembled WGS sequence"/>
</dbReference>
<keyword evidence="2 8" id="KW-0436">Ligase</keyword>
<organism evidence="13">
    <name type="scientific">candidate division TA06 bacterium ADurb.Bin131</name>
    <dbReference type="NCBI Taxonomy" id="1852827"/>
    <lineage>
        <taxon>Bacteria</taxon>
        <taxon>Bacteria division TA06</taxon>
    </lineage>
</organism>
<dbReference type="EC" id="6.1.1.4" evidence="8"/>
<comment type="caution">
    <text evidence="8">Lacks conserved residue(s) required for the propagation of feature annotation.</text>
</comment>
<keyword evidence="5 8" id="KW-0648">Protein biosynthesis</keyword>
<gene>
    <name evidence="8 13" type="primary">leuS</name>
    <name evidence="13" type="ORF">BWX89_01618</name>
</gene>
<dbReference type="InterPro" id="IPR002302">
    <property type="entry name" value="Leu-tRNA-ligase"/>
</dbReference>
<accession>A0A1V6C469</accession>
<name>A0A1V6C469_UNCT6</name>
<dbReference type="GO" id="GO:0002161">
    <property type="term" value="F:aminoacyl-tRNA deacylase activity"/>
    <property type="evidence" value="ECO:0007669"/>
    <property type="project" value="InterPro"/>
</dbReference>
<dbReference type="SUPFAM" id="SSF50677">
    <property type="entry name" value="ValRS/IleRS/LeuRS editing domain"/>
    <property type="match status" value="1"/>
</dbReference>
<evidence type="ECO:0000256" key="7">
    <source>
        <dbReference type="ARBA" id="ARBA00047469"/>
    </source>
</evidence>
<dbReference type="Pfam" id="PF09334">
    <property type="entry name" value="tRNA-synt_1g"/>
    <property type="match status" value="1"/>
</dbReference>
<dbReference type="CDD" id="cd07958">
    <property type="entry name" value="Anticodon_Ia_Leu_BEm"/>
    <property type="match status" value="1"/>
</dbReference>
<dbReference type="GO" id="GO:0006429">
    <property type="term" value="P:leucyl-tRNA aminoacylation"/>
    <property type="evidence" value="ECO:0007669"/>
    <property type="project" value="UniProtKB-UniRule"/>
</dbReference>
<sequence>MDEKLTRKYIPVMIEKKWRRIWEEKKVNYTDINTKNKKYYCLDMFPYPSGSGLHVGHWRGYVLSDVWARYKRLHGYHVLHPMGWDSFGLPAENDAIKKGIHPKISTRNNIENIRRQLKEIGAMYDWSKEINTSDPEYYRWTQWIFLQMYHKNLAYRAEMPINWCPACKTGLANEEVINGTCERCGSPVEKKKLMQWMLKITSYAERLLADIEKLDWPEKVKTMQKNWIGKSEGASILFTLDNNPDIKLEVFTTRPDTLFGATYVVLAPEHPRALEITLPEQIPDVKRYIEEATNKSDIERTNLLREKTGVFTGAFAINPVNNKKVPVWIADYVLAHYGSGAIMSVPAHDQRDFEFAKKFGLPIIEVIYSENASRNPDGSLASAYEGAGILINSQQFNGIDSEQAKISITQWLKNMNKGDFKTTYKLRDWVFSRQRYWGEPIPIIYCKKCGTVPVNEKDLPVILPDVESYKPTGTGKSPLAAIKEFVNTSCPICGGPAERETDTMPQWAGSSWYFLRYPNSNLETAPFDKKIVDKWLPVDCYVGGVEHAILHLLYARFFTKFLYDIGAIGFDEPFLRLFNQGMVTKFSEKTGKIEKMSKSKGNVVNPDPLVEKYGTDTVRLYELFIGPPEVDSEWNDSGIEGCYRFLRKAWDFIIEQVEKNYNETDKQSKIKLHQLIKKVTERIEGFKLNTAISAFMEFIKDIPDDACFSRQDIEKFIVLLSPFAPHFAEELWCEVLNHAETVFNDRWPEFENKFIFEETITIPVQVNGKLRGTLIVGKDEDSESILKSALELESVSRFVSGRHIVKQIYVPGKIVNIVTKQ</sequence>
<evidence type="ECO:0000259" key="11">
    <source>
        <dbReference type="Pfam" id="PF09334"/>
    </source>
</evidence>
<dbReference type="NCBIfam" id="TIGR00396">
    <property type="entry name" value="leuS_bact"/>
    <property type="match status" value="1"/>
</dbReference>
<dbReference type="InterPro" id="IPR014729">
    <property type="entry name" value="Rossmann-like_a/b/a_fold"/>
</dbReference>
<dbReference type="FunFam" id="1.10.730.10:FF:000002">
    <property type="entry name" value="Leucine--tRNA ligase"/>
    <property type="match status" value="1"/>
</dbReference>
<dbReference type="Pfam" id="PF13603">
    <property type="entry name" value="tRNA-synt_1_2"/>
    <property type="match status" value="1"/>
</dbReference>
<evidence type="ECO:0000259" key="12">
    <source>
        <dbReference type="Pfam" id="PF13603"/>
    </source>
</evidence>
<keyword evidence="8" id="KW-0963">Cytoplasm</keyword>
<dbReference type="FunFam" id="3.40.50.620:FF:000077">
    <property type="entry name" value="Leucine--tRNA ligase"/>
    <property type="match status" value="1"/>
</dbReference>
<dbReference type="InterPro" id="IPR009008">
    <property type="entry name" value="Val/Leu/Ile-tRNA-synth_edit"/>
</dbReference>
<reference evidence="13" key="1">
    <citation type="submission" date="2017-02" db="EMBL/GenBank/DDBJ databases">
        <title>Delving into the versatile metabolic prowess of the omnipresent phylum Bacteroidetes.</title>
        <authorList>
            <person name="Nobu M.K."/>
            <person name="Mei R."/>
            <person name="Narihiro T."/>
            <person name="Kuroda K."/>
            <person name="Liu W.-T."/>
        </authorList>
    </citation>
    <scope>NUCLEOTIDE SEQUENCE</scope>
    <source>
        <strain evidence="13">ADurb.Bin131</strain>
    </source>
</reference>
<comment type="similarity">
    <text evidence="1 8 9">Belongs to the class-I aminoacyl-tRNA synthetase family.</text>
</comment>
<dbReference type="SUPFAM" id="SSF52374">
    <property type="entry name" value="Nucleotidylyl transferase"/>
    <property type="match status" value="1"/>
</dbReference>
<evidence type="ECO:0000256" key="2">
    <source>
        <dbReference type="ARBA" id="ARBA00022598"/>
    </source>
</evidence>
<dbReference type="InterPro" id="IPR025709">
    <property type="entry name" value="Leu_tRNA-synth_edit"/>
</dbReference>
<dbReference type="PANTHER" id="PTHR43740">
    <property type="entry name" value="LEUCYL-TRNA SYNTHETASE"/>
    <property type="match status" value="1"/>
</dbReference>
<keyword evidence="6 8" id="KW-0030">Aminoacyl-tRNA synthetase</keyword>
<dbReference type="Gene3D" id="3.40.50.620">
    <property type="entry name" value="HUPs"/>
    <property type="match status" value="2"/>
</dbReference>
<evidence type="ECO:0000256" key="8">
    <source>
        <dbReference type="HAMAP-Rule" id="MF_00049"/>
    </source>
</evidence>
<dbReference type="SUPFAM" id="SSF47323">
    <property type="entry name" value="Anticodon-binding domain of a subclass of class I aminoacyl-tRNA synthetases"/>
    <property type="match status" value="1"/>
</dbReference>
<dbReference type="InterPro" id="IPR009080">
    <property type="entry name" value="tRNAsynth_Ia_anticodon-bd"/>
</dbReference>
<dbReference type="FunFam" id="3.40.50.620:FF:000056">
    <property type="entry name" value="Leucine--tRNA ligase"/>
    <property type="match status" value="1"/>
</dbReference>
<dbReference type="PANTHER" id="PTHR43740:SF2">
    <property type="entry name" value="LEUCINE--TRNA LIGASE, MITOCHONDRIAL"/>
    <property type="match status" value="1"/>
</dbReference>
<evidence type="ECO:0000256" key="3">
    <source>
        <dbReference type="ARBA" id="ARBA00022741"/>
    </source>
</evidence>
<evidence type="ECO:0000256" key="9">
    <source>
        <dbReference type="RuleBase" id="RU363039"/>
    </source>
</evidence>
<dbReference type="GO" id="GO:0004823">
    <property type="term" value="F:leucine-tRNA ligase activity"/>
    <property type="evidence" value="ECO:0007669"/>
    <property type="project" value="UniProtKB-UniRule"/>
</dbReference>
<comment type="subcellular location">
    <subcellularLocation>
        <location evidence="8">Cytoplasm</location>
    </subcellularLocation>
</comment>
<dbReference type="Pfam" id="PF08264">
    <property type="entry name" value="Anticodon_1"/>
    <property type="match status" value="1"/>
</dbReference>
<evidence type="ECO:0000259" key="10">
    <source>
        <dbReference type="Pfam" id="PF08264"/>
    </source>
</evidence>
<dbReference type="HAMAP" id="MF_00049_B">
    <property type="entry name" value="Leu_tRNA_synth_B"/>
    <property type="match status" value="1"/>
</dbReference>
<dbReference type="EMBL" id="MWDQ01000150">
    <property type="protein sequence ID" value="OQB71697.1"/>
    <property type="molecule type" value="Genomic_DNA"/>
</dbReference>
<comment type="caution">
    <text evidence="13">The sequence shown here is derived from an EMBL/GenBank/DDBJ whole genome shotgun (WGS) entry which is preliminary data.</text>
</comment>